<name>I3YKT1_ALIFI</name>
<dbReference type="STRING" id="679935.Alfi_1251"/>
<accession>I3YKT1</accession>
<protein>
    <submittedName>
        <fullName evidence="2">Uncharacterized protein</fullName>
    </submittedName>
</protein>
<organism evidence="2 3">
    <name type="scientific">Alistipes finegoldii (strain DSM 17242 / JCM 16770 / CCUG 46020 / CIP 107999 / KCTC 15236 / AHN 2437)</name>
    <dbReference type="NCBI Taxonomy" id="679935"/>
    <lineage>
        <taxon>Bacteria</taxon>
        <taxon>Pseudomonadati</taxon>
        <taxon>Bacteroidota</taxon>
        <taxon>Bacteroidia</taxon>
        <taxon>Bacteroidales</taxon>
        <taxon>Rikenellaceae</taxon>
        <taxon>Alistipes</taxon>
    </lineage>
</organism>
<sequence length="183" mass="20277">MHANGRRLFRAAVRLHAYAAVRTNLSPYRAVFEAFLRLIYRIRQVPVCTQPPYYPPFALEVPAATAAGIFHFRRAAAPSCRFPVVFPSPSGCFPPPLSGYHSGSFWSPSRRRPVAAFLNLCRRFRDADIVRPRPFSGNPVARQNRLPGRPFGFPAECSGQPVSRPAGAPTKSSSPNPDCCIPR</sequence>
<dbReference type="KEGG" id="afd:Alfi_1251"/>
<gene>
    <name evidence="2" type="ordered locus">Alfi_1251</name>
</gene>
<feature type="region of interest" description="Disordered" evidence="1">
    <location>
        <begin position="151"/>
        <end position="183"/>
    </location>
</feature>
<evidence type="ECO:0000313" key="2">
    <source>
        <dbReference type="EMBL" id="AFL77599.1"/>
    </source>
</evidence>
<dbReference type="EMBL" id="CP003274">
    <property type="protein sequence ID" value="AFL77599.1"/>
    <property type="molecule type" value="Genomic_DNA"/>
</dbReference>
<dbReference type="AlphaFoldDB" id="I3YKT1"/>
<dbReference type="HOGENOM" id="CLU_1472273_0_0_10"/>
<dbReference type="Proteomes" id="UP000006052">
    <property type="component" value="Chromosome"/>
</dbReference>
<evidence type="ECO:0000256" key="1">
    <source>
        <dbReference type="SAM" id="MobiDB-lite"/>
    </source>
</evidence>
<evidence type="ECO:0000313" key="3">
    <source>
        <dbReference type="Proteomes" id="UP000006052"/>
    </source>
</evidence>
<reference evidence="3" key="1">
    <citation type="journal article" date="2013" name="Stand. Genomic Sci.">
        <title>Complete genome sequence of the bile-resistant pigment-producing anaerobe Alistipes finegoldii type strain (AHN2437(T)).</title>
        <authorList>
            <person name="Mavromatis K."/>
            <person name="Stackebrandt E."/>
            <person name="Munk C."/>
            <person name="Lapidus A."/>
            <person name="Nolan M."/>
            <person name="Lucas S."/>
            <person name="Hammon N."/>
            <person name="Deshpande S."/>
            <person name="Cheng J.F."/>
            <person name="Tapia R."/>
            <person name="Goodwin L.A."/>
            <person name="Pitluck S."/>
            <person name="Liolios K."/>
            <person name="Pagani I."/>
            <person name="Ivanova N."/>
            <person name="Mikhailova N."/>
            <person name="Huntemann M."/>
            <person name="Pati A."/>
            <person name="Chen A."/>
            <person name="Palaniappan K."/>
            <person name="Land M."/>
            <person name="Hauser L."/>
            <person name="Rohde M."/>
            <person name="Gronow S."/>
            <person name="Goker M."/>
            <person name="Detter J.C."/>
            <person name="Bristow J."/>
            <person name="Eisen J.A."/>
            <person name="Markowitz V."/>
            <person name="Hugenholtz P."/>
            <person name="Kyrpides N.C."/>
            <person name="Klenk H.P."/>
            <person name="Woyke T."/>
        </authorList>
    </citation>
    <scope>NUCLEOTIDE SEQUENCE</scope>
    <source>
        <strain evidence="3">DSM 17242 / JCM 16770 / AHN 2437 / CCUG 46020 / CIP 107999</strain>
    </source>
</reference>
<proteinExistence type="predicted"/>